<organism evidence="2 3">
    <name type="scientific">Mycena metata</name>
    <dbReference type="NCBI Taxonomy" id="1033252"/>
    <lineage>
        <taxon>Eukaryota</taxon>
        <taxon>Fungi</taxon>
        <taxon>Dikarya</taxon>
        <taxon>Basidiomycota</taxon>
        <taxon>Agaricomycotina</taxon>
        <taxon>Agaricomycetes</taxon>
        <taxon>Agaricomycetidae</taxon>
        <taxon>Agaricales</taxon>
        <taxon>Marasmiineae</taxon>
        <taxon>Mycenaceae</taxon>
        <taxon>Mycena</taxon>
    </lineage>
</organism>
<feature type="region of interest" description="Disordered" evidence="1">
    <location>
        <begin position="816"/>
        <end position="850"/>
    </location>
</feature>
<feature type="compositionally biased region" description="Basic and acidic residues" evidence="1">
    <location>
        <begin position="637"/>
        <end position="647"/>
    </location>
</feature>
<comment type="caution">
    <text evidence="2">The sequence shown here is derived from an EMBL/GenBank/DDBJ whole genome shotgun (WGS) entry which is preliminary data.</text>
</comment>
<dbReference type="Proteomes" id="UP001215598">
    <property type="component" value="Unassembled WGS sequence"/>
</dbReference>
<keyword evidence="3" id="KW-1185">Reference proteome</keyword>
<evidence type="ECO:0000256" key="1">
    <source>
        <dbReference type="SAM" id="MobiDB-lite"/>
    </source>
</evidence>
<dbReference type="EMBL" id="JARKIB010000025">
    <property type="protein sequence ID" value="KAJ7765645.1"/>
    <property type="molecule type" value="Genomic_DNA"/>
</dbReference>
<feature type="compositionally biased region" description="Low complexity" evidence="1">
    <location>
        <begin position="654"/>
        <end position="663"/>
    </location>
</feature>
<feature type="region of interest" description="Disordered" evidence="1">
    <location>
        <begin position="699"/>
        <end position="792"/>
    </location>
</feature>
<evidence type="ECO:0000313" key="2">
    <source>
        <dbReference type="EMBL" id="KAJ7765645.1"/>
    </source>
</evidence>
<feature type="compositionally biased region" description="Basic and acidic residues" evidence="1">
    <location>
        <begin position="617"/>
        <end position="628"/>
    </location>
</feature>
<feature type="compositionally biased region" description="Low complexity" evidence="1">
    <location>
        <begin position="567"/>
        <end position="616"/>
    </location>
</feature>
<proteinExistence type="predicted"/>
<feature type="region of interest" description="Disordered" evidence="1">
    <location>
        <begin position="565"/>
        <end position="670"/>
    </location>
</feature>
<gene>
    <name evidence="2" type="ORF">B0H16DRAFT_1794590</name>
</gene>
<protein>
    <submittedName>
        <fullName evidence="2">Uncharacterized protein</fullName>
    </submittedName>
</protein>
<dbReference type="AlphaFoldDB" id="A0AAD7JL66"/>
<reference evidence="2" key="1">
    <citation type="submission" date="2023-03" db="EMBL/GenBank/DDBJ databases">
        <title>Massive genome expansion in bonnet fungi (Mycena s.s.) driven by repeated elements and novel gene families across ecological guilds.</title>
        <authorList>
            <consortium name="Lawrence Berkeley National Laboratory"/>
            <person name="Harder C.B."/>
            <person name="Miyauchi S."/>
            <person name="Viragh M."/>
            <person name="Kuo A."/>
            <person name="Thoen E."/>
            <person name="Andreopoulos B."/>
            <person name="Lu D."/>
            <person name="Skrede I."/>
            <person name="Drula E."/>
            <person name="Henrissat B."/>
            <person name="Morin E."/>
            <person name="Kohler A."/>
            <person name="Barry K."/>
            <person name="LaButti K."/>
            <person name="Morin E."/>
            <person name="Salamov A."/>
            <person name="Lipzen A."/>
            <person name="Mereny Z."/>
            <person name="Hegedus B."/>
            <person name="Baldrian P."/>
            <person name="Stursova M."/>
            <person name="Weitz H."/>
            <person name="Taylor A."/>
            <person name="Grigoriev I.V."/>
            <person name="Nagy L.G."/>
            <person name="Martin F."/>
            <person name="Kauserud H."/>
        </authorList>
    </citation>
    <scope>NUCLEOTIDE SEQUENCE</scope>
    <source>
        <strain evidence="2">CBHHK182m</strain>
    </source>
</reference>
<accession>A0AAD7JL66</accession>
<sequence length="879" mass="96124">MDVPGFRVEITSPCFGDACYPQSRAHARPTRSPPRSVTSDELDMACMEDGTMVDGMFWRKLDIVHQGDPMECSGTRLANDNYSLEFMFDSPVMTKLAVTGKPTTAKCHLSVLRPLVQYCDIMLMFAPLWKLGITWPPAEARRARYRTILTLLRSARQFARFAPDTFEHQSDVLFEFLLRDNLRAKIFAIKVFRNQSLAHAGTDNMLTTLLDNGGSLCRKMSRRPEKEPCRRTMAIAILYFTMRESTKLKRAEPIVAEYWCCHYLSNTPPICPVLAEYSAPRFCLKLRCPWSRTTGKRAFEHLAHYLVAKMQDAHAEFESLRSQMKRHCAPDQRYGWAKQCEIGAGVLDSTSPEGAAHKNVVPISSASAAWLELHLICPTGSAIYWHYVALRVLTYDPPHIRQVNFGGFFPRRVEAPWLGVDLGIKVYYSCAACGVERAWLKNVRWTVFGNGEPLPSSFVVNFALLARLLSRKLELNDGNDAREQLRVSHAEQGRICVLPRCATLYFIYLFPIALVTSSALPPFNSLTRIPAIKTSTATNARTRTEQEAEEVALFRALTYTANTNARPVVAPTPTSSSASTSTVVPSSSKNTVVSLSKTSASSSNAAASSTGSSSSLKSKDRNGDDELAARTPTVVQRRGESGGHVRENTNGYASTPSRSPSSSGKNTVNNNVHTSAVMHAGTAARGAFSCTGSGVLQSHLQHSPTTAHPHSHASASHPFASTSASTSSSYAPSPARSPSPSASSVISITNNTSNVSMHGRPSNASSVHITSPRSIAANTDTDGDGDPEDGDGRGMWRSWWRLRGALALNMGVTRGRRDDDARRGWDAWSGRDGHGHERDGVDAAPMGMDVSGFAGDSEACADTDARRTMAHSPYPHVAL</sequence>
<name>A0AAD7JL66_9AGAR</name>
<feature type="compositionally biased region" description="Basic and acidic residues" evidence="1">
    <location>
        <begin position="816"/>
        <end position="841"/>
    </location>
</feature>
<evidence type="ECO:0000313" key="3">
    <source>
        <dbReference type="Proteomes" id="UP001215598"/>
    </source>
</evidence>
<feature type="compositionally biased region" description="Polar residues" evidence="1">
    <location>
        <begin position="762"/>
        <end position="779"/>
    </location>
</feature>
<feature type="compositionally biased region" description="Low complexity" evidence="1">
    <location>
        <begin position="702"/>
        <end position="756"/>
    </location>
</feature>